<keyword evidence="10" id="KW-0997">Cell inner membrane</keyword>
<comment type="subcellular location">
    <subcellularLocation>
        <location evidence="2 10">Cell inner membrane</location>
        <topology evidence="2 10">Single-pass type II membrane protein</topology>
        <orientation evidence="2 10">Periplasmic side</orientation>
    </subcellularLocation>
</comment>
<evidence type="ECO:0000256" key="1">
    <source>
        <dbReference type="ARBA" id="ARBA00004007"/>
    </source>
</evidence>
<evidence type="ECO:0000256" key="8">
    <source>
        <dbReference type="ARBA" id="ARBA00023008"/>
    </source>
</evidence>
<keyword evidence="6 10" id="KW-0735">Signal-anchor</keyword>
<sequence length="208" mass="22709">MSLKDKSKGGNIRLAMVLSGVVLGMVGLAFASVPLYRIFCQVTGIGGTTQVAETLPDAPIARKIAVRFSANVDPALPWRFKPKTKEVSLQVGEQGLVYYEAENLAKTPITGRATFNVTPLKAGMYFTKIHCFCFDEQTLAAGEKVDMGVNFFVDPAIAEDPNLDDVQTITLSYTFFRDPDDLERQEETQQLSHRGDGVSDAAIALEVN</sequence>
<dbReference type="SUPFAM" id="SSF110111">
    <property type="entry name" value="Ctag/Cox11"/>
    <property type="match status" value="1"/>
</dbReference>
<feature type="topological domain" description="Periplasmic" evidence="10">
    <location>
        <begin position="33"/>
        <end position="208"/>
    </location>
</feature>
<dbReference type="PANTHER" id="PTHR21320:SF3">
    <property type="entry name" value="CYTOCHROME C OXIDASE ASSEMBLY PROTEIN COX11, MITOCHONDRIAL-RELATED"/>
    <property type="match status" value="1"/>
</dbReference>
<dbReference type="GO" id="GO:0005507">
    <property type="term" value="F:copper ion binding"/>
    <property type="evidence" value="ECO:0007669"/>
    <property type="project" value="InterPro"/>
</dbReference>
<dbReference type="Pfam" id="PF04442">
    <property type="entry name" value="CtaG_Cox11"/>
    <property type="match status" value="1"/>
</dbReference>
<reference evidence="12 13" key="1">
    <citation type="submission" date="2020-08" db="EMBL/GenBank/DDBJ databases">
        <title>Genomic Encyclopedia of Type Strains, Phase III (KMG-III): the genomes of soil and plant-associated and newly described type strains.</title>
        <authorList>
            <person name="Whitman W."/>
        </authorList>
    </citation>
    <scope>NUCLEOTIDE SEQUENCE [LARGE SCALE GENOMIC DNA]</scope>
    <source>
        <strain evidence="12 13">CECT 8803</strain>
    </source>
</reference>
<dbReference type="PANTHER" id="PTHR21320">
    <property type="entry name" value="CYTOCHROME C OXIDASE ASSEMBLY PROTEIN COX11-RELATED"/>
    <property type="match status" value="1"/>
</dbReference>
<evidence type="ECO:0000313" key="12">
    <source>
        <dbReference type="EMBL" id="MBB3066702.1"/>
    </source>
</evidence>
<evidence type="ECO:0000313" key="13">
    <source>
        <dbReference type="Proteomes" id="UP000581135"/>
    </source>
</evidence>
<dbReference type="NCBIfam" id="NF003465">
    <property type="entry name" value="PRK05089.1"/>
    <property type="match status" value="1"/>
</dbReference>
<dbReference type="GO" id="GO:0005886">
    <property type="term" value="C:plasma membrane"/>
    <property type="evidence" value="ECO:0007669"/>
    <property type="project" value="UniProtKB-SubCell"/>
</dbReference>
<keyword evidence="5 10" id="KW-0812">Transmembrane</keyword>
<evidence type="ECO:0000256" key="7">
    <source>
        <dbReference type="ARBA" id="ARBA00022989"/>
    </source>
</evidence>
<proteinExistence type="inferred from homology"/>
<comment type="caution">
    <text evidence="12">The sequence shown here is derived from an EMBL/GenBank/DDBJ whole genome shotgun (WGS) entry which is preliminary data.</text>
</comment>
<keyword evidence="10" id="KW-1003">Cell membrane</keyword>
<dbReference type="PIRSF" id="PIRSF005413">
    <property type="entry name" value="COX11"/>
    <property type="match status" value="1"/>
</dbReference>
<name>A0A839SW38_9PROT</name>
<dbReference type="GO" id="GO:0008535">
    <property type="term" value="P:respiratory chain complex IV assembly"/>
    <property type="evidence" value="ECO:0007669"/>
    <property type="project" value="UniProtKB-UniRule"/>
</dbReference>
<comment type="function">
    <text evidence="1 10">Exerts its effect at some terminal stage of cytochrome c oxidase synthesis, probably by being involved in the insertion of the copper B into subunit I.</text>
</comment>
<dbReference type="Gene3D" id="2.60.370.10">
    <property type="entry name" value="Ctag/Cox11"/>
    <property type="match status" value="1"/>
</dbReference>
<evidence type="ECO:0000256" key="2">
    <source>
        <dbReference type="ARBA" id="ARBA00004382"/>
    </source>
</evidence>
<organism evidence="12 13">
    <name type="scientific">Limibacillus halophilus</name>
    <dbReference type="NCBI Taxonomy" id="1579333"/>
    <lineage>
        <taxon>Bacteria</taxon>
        <taxon>Pseudomonadati</taxon>
        <taxon>Pseudomonadota</taxon>
        <taxon>Alphaproteobacteria</taxon>
        <taxon>Rhodospirillales</taxon>
        <taxon>Rhodovibrionaceae</taxon>
        <taxon>Limibacillus</taxon>
    </lineage>
</organism>
<feature type="transmembrane region" description="Helical" evidence="11">
    <location>
        <begin position="12"/>
        <end position="36"/>
    </location>
</feature>
<dbReference type="InterPro" id="IPR023471">
    <property type="entry name" value="CtaG/Cox11_dom_sf"/>
</dbReference>
<gene>
    <name evidence="10" type="primary">ctaG</name>
    <name evidence="12" type="ORF">FHR98_003012</name>
</gene>
<evidence type="ECO:0000256" key="5">
    <source>
        <dbReference type="ARBA" id="ARBA00022692"/>
    </source>
</evidence>
<evidence type="ECO:0000256" key="3">
    <source>
        <dbReference type="ARBA" id="ARBA00009620"/>
    </source>
</evidence>
<keyword evidence="8 10" id="KW-0186">Copper</keyword>
<dbReference type="Proteomes" id="UP000581135">
    <property type="component" value="Unassembled WGS sequence"/>
</dbReference>
<feature type="topological domain" description="Cytoplasmic" evidence="10">
    <location>
        <begin position="1"/>
        <end position="9"/>
    </location>
</feature>
<keyword evidence="7 10" id="KW-1133">Transmembrane helix</keyword>
<comment type="similarity">
    <text evidence="3 10">Belongs to the COX11/CtaG family.</text>
</comment>
<dbReference type="AlphaFoldDB" id="A0A839SW38"/>
<dbReference type="HAMAP" id="MF_00155">
    <property type="entry name" value="CtaG"/>
    <property type="match status" value="1"/>
</dbReference>
<accession>A0A839SW38</accession>
<evidence type="ECO:0000256" key="11">
    <source>
        <dbReference type="SAM" id="Phobius"/>
    </source>
</evidence>
<evidence type="ECO:0000256" key="10">
    <source>
        <dbReference type="HAMAP-Rule" id="MF_00155"/>
    </source>
</evidence>
<keyword evidence="9 10" id="KW-0472">Membrane</keyword>
<evidence type="ECO:0000256" key="9">
    <source>
        <dbReference type="ARBA" id="ARBA00023136"/>
    </source>
</evidence>
<evidence type="ECO:0000256" key="4">
    <source>
        <dbReference type="ARBA" id="ARBA00015384"/>
    </source>
</evidence>
<evidence type="ECO:0000256" key="6">
    <source>
        <dbReference type="ARBA" id="ARBA00022968"/>
    </source>
</evidence>
<dbReference type="InterPro" id="IPR007533">
    <property type="entry name" value="Cyt_c_oxidase_assmbl_CtaG"/>
</dbReference>
<protein>
    <recommendedName>
        <fullName evidence="4 10">Cytochrome c oxidase assembly protein CtaG</fullName>
    </recommendedName>
</protein>
<dbReference type="FunFam" id="2.60.370.10:FF:000001">
    <property type="entry name" value="COX11 cytochrome c oxidase assembly homolog"/>
    <property type="match status" value="1"/>
</dbReference>
<dbReference type="EMBL" id="JACHXA010000010">
    <property type="protein sequence ID" value="MBB3066702.1"/>
    <property type="molecule type" value="Genomic_DNA"/>
</dbReference>
<keyword evidence="13" id="KW-1185">Reference proteome</keyword>